<proteinExistence type="predicted"/>
<reference evidence="2" key="1">
    <citation type="journal article" date="2021" name="IMA Fungus">
        <title>Genomic characterization of three marine fungi, including Emericellopsis atlantica sp. nov. with signatures of a generalist lifestyle and marine biomass degradation.</title>
        <authorList>
            <person name="Hagestad O.C."/>
            <person name="Hou L."/>
            <person name="Andersen J.H."/>
            <person name="Hansen E.H."/>
            <person name="Altermark B."/>
            <person name="Li C."/>
            <person name="Kuhnert E."/>
            <person name="Cox R.J."/>
            <person name="Crous P.W."/>
            <person name="Spatafora J.W."/>
            <person name="Lail K."/>
            <person name="Amirebrahimi M."/>
            <person name="Lipzen A."/>
            <person name="Pangilinan J."/>
            <person name="Andreopoulos W."/>
            <person name="Hayes R.D."/>
            <person name="Ng V."/>
            <person name="Grigoriev I.V."/>
            <person name="Jackson S.A."/>
            <person name="Sutton T.D.S."/>
            <person name="Dobson A.D.W."/>
            <person name="Rama T."/>
        </authorList>
    </citation>
    <scope>NUCLEOTIDE SEQUENCE</scope>
    <source>
        <strain evidence="2">TRa018bII</strain>
    </source>
</reference>
<gene>
    <name evidence="2" type="ORF">BJ875DRAFT_497738</name>
</gene>
<protein>
    <submittedName>
        <fullName evidence="2">Uncharacterized protein</fullName>
    </submittedName>
</protein>
<sequence>MSTTGNKKGQSGSDRGDEMDGSWFIDGDTYSPPSSPSHRQQTRSEPRDEGINPSFTATTSLFCCAQCPLPRSEKGDYFHTFLTALHSVPTNSRSANLFPKFPLLSAKQKDTAPFGRVIEVVTMSPAAMTPQRKYQSYYYVSRSGARGDCKFREVAESDVERWVYGDETIETPIASIITELKSLDDMQSDFQLANGIFFDNHPNALSDTGEEVSQRLEGLLWAKLSCFFMSSLMIPGQSKVHKAYSFTLASSLVDRNLDPLSIDAINSLLQHKSAYLTSGKPPVEPTFEGLMSAIECCVKTTAHHSCLYSGAGEGAKADIDHDEEVNGIICRVRTADKLDKHVHWRTAAWRTWWENVWDWRVNRTV</sequence>
<feature type="region of interest" description="Disordered" evidence="1">
    <location>
        <begin position="1"/>
        <end position="52"/>
    </location>
</feature>
<accession>A0A9P8C3I2</accession>
<comment type="caution">
    <text evidence="2">The sequence shown here is derived from an EMBL/GenBank/DDBJ whole genome shotgun (WGS) entry which is preliminary data.</text>
</comment>
<evidence type="ECO:0000313" key="3">
    <source>
        <dbReference type="Proteomes" id="UP000824998"/>
    </source>
</evidence>
<evidence type="ECO:0000313" key="2">
    <source>
        <dbReference type="EMBL" id="KAG9232152.1"/>
    </source>
</evidence>
<dbReference type="EMBL" id="MU251563">
    <property type="protein sequence ID" value="KAG9232152.1"/>
    <property type="molecule type" value="Genomic_DNA"/>
</dbReference>
<organism evidence="2 3">
    <name type="scientific">Amylocarpus encephaloides</name>
    <dbReference type="NCBI Taxonomy" id="45428"/>
    <lineage>
        <taxon>Eukaryota</taxon>
        <taxon>Fungi</taxon>
        <taxon>Dikarya</taxon>
        <taxon>Ascomycota</taxon>
        <taxon>Pezizomycotina</taxon>
        <taxon>Leotiomycetes</taxon>
        <taxon>Helotiales</taxon>
        <taxon>Helotiales incertae sedis</taxon>
        <taxon>Amylocarpus</taxon>
    </lineage>
</organism>
<dbReference type="AlphaFoldDB" id="A0A9P8C3I2"/>
<dbReference type="Proteomes" id="UP000824998">
    <property type="component" value="Unassembled WGS sequence"/>
</dbReference>
<name>A0A9P8C3I2_9HELO</name>
<evidence type="ECO:0000256" key="1">
    <source>
        <dbReference type="SAM" id="MobiDB-lite"/>
    </source>
</evidence>
<dbReference type="OrthoDB" id="3556045at2759"/>
<feature type="compositionally biased region" description="Polar residues" evidence="1">
    <location>
        <begin position="1"/>
        <end position="13"/>
    </location>
</feature>
<keyword evidence="3" id="KW-1185">Reference proteome</keyword>